<feature type="transmembrane region" description="Helical" evidence="2">
    <location>
        <begin position="271"/>
        <end position="292"/>
    </location>
</feature>
<dbReference type="Proteomes" id="UP000324800">
    <property type="component" value="Unassembled WGS sequence"/>
</dbReference>
<keyword evidence="2" id="KW-0472">Membrane</keyword>
<feature type="region of interest" description="Disordered" evidence="1">
    <location>
        <begin position="222"/>
        <end position="265"/>
    </location>
</feature>
<accession>A0A5J4UTL1</accession>
<keyword evidence="2" id="KW-0812">Transmembrane</keyword>
<name>A0A5J4UTL1_9EUKA</name>
<evidence type="ECO:0000313" key="3">
    <source>
        <dbReference type="EMBL" id="KAA6373500.1"/>
    </source>
</evidence>
<protein>
    <submittedName>
        <fullName evidence="3">Uncharacterized protein</fullName>
    </submittedName>
</protein>
<evidence type="ECO:0000256" key="2">
    <source>
        <dbReference type="SAM" id="Phobius"/>
    </source>
</evidence>
<feature type="region of interest" description="Disordered" evidence="1">
    <location>
        <begin position="297"/>
        <end position="468"/>
    </location>
</feature>
<feature type="compositionally biased region" description="Basic and acidic residues" evidence="1">
    <location>
        <begin position="254"/>
        <end position="265"/>
    </location>
</feature>
<dbReference type="AlphaFoldDB" id="A0A5J4UTL1"/>
<proteinExistence type="predicted"/>
<feature type="non-terminal residue" evidence="3">
    <location>
        <position position="1"/>
    </location>
</feature>
<dbReference type="EMBL" id="SNRW01012697">
    <property type="protein sequence ID" value="KAA6373500.1"/>
    <property type="molecule type" value="Genomic_DNA"/>
</dbReference>
<evidence type="ECO:0000313" key="4">
    <source>
        <dbReference type="Proteomes" id="UP000324800"/>
    </source>
</evidence>
<feature type="compositionally biased region" description="Polar residues" evidence="1">
    <location>
        <begin position="510"/>
        <end position="524"/>
    </location>
</feature>
<feature type="compositionally biased region" description="Basic residues" evidence="1">
    <location>
        <begin position="361"/>
        <end position="392"/>
    </location>
</feature>
<reference evidence="3 4" key="1">
    <citation type="submission" date="2019-03" db="EMBL/GenBank/DDBJ databases">
        <title>Single cell metagenomics reveals metabolic interactions within the superorganism composed of flagellate Streblomastix strix and complex community of Bacteroidetes bacteria on its surface.</title>
        <authorList>
            <person name="Treitli S.C."/>
            <person name="Kolisko M."/>
            <person name="Husnik F."/>
            <person name="Keeling P."/>
            <person name="Hampl V."/>
        </authorList>
    </citation>
    <scope>NUCLEOTIDE SEQUENCE [LARGE SCALE GENOMIC DNA]</scope>
    <source>
        <strain evidence="3">ST1C</strain>
    </source>
</reference>
<gene>
    <name evidence="3" type="ORF">EZS28_030973</name>
</gene>
<organism evidence="3 4">
    <name type="scientific">Streblomastix strix</name>
    <dbReference type="NCBI Taxonomy" id="222440"/>
    <lineage>
        <taxon>Eukaryota</taxon>
        <taxon>Metamonada</taxon>
        <taxon>Preaxostyla</taxon>
        <taxon>Oxymonadida</taxon>
        <taxon>Streblomastigidae</taxon>
        <taxon>Streblomastix</taxon>
    </lineage>
</organism>
<feature type="compositionally biased region" description="Polar residues" evidence="1">
    <location>
        <begin position="313"/>
        <end position="325"/>
    </location>
</feature>
<evidence type="ECO:0000256" key="1">
    <source>
        <dbReference type="SAM" id="MobiDB-lite"/>
    </source>
</evidence>
<feature type="compositionally biased region" description="Basic and acidic residues" evidence="1">
    <location>
        <begin position="299"/>
        <end position="308"/>
    </location>
</feature>
<feature type="compositionally biased region" description="Polar residues" evidence="1">
    <location>
        <begin position="532"/>
        <end position="542"/>
    </location>
</feature>
<sequence>SCTCSGSNHPTGCRCPSETTQLTGIPINQCECRSSADPRAGSTCPAYCVNGQVNSSCVCDSNNASFPYTTCEREKACSINLINQSNITCPCLSTGDPRAGLGQCPAYCVKGQTNTTCACDTGSTYYPVAQCRIDKLCITDLIHQSITDCPCMTQSDPRAGGICPQYCTSKAELSINCVCETGSSLYPQATCEKDKLCIVDLIHQSTANCPCLEFNDPRGESICKSSDPDPSDPIIPDPSEKDPETEQEQGSGSKQDDEKKTEKEESKTFNMIWIIFIVIGILAIAAIIIIELKDENDDDNQRSKENKSRTRSKSMTNQDRPTQNRTKTRNKVHSVKDDDEDSSSSSSESSNNNINHEIKDKKKQNSNKKSGKSRSHSIKDKKRSKSQKNQNRKTHDDDESESSSESSSSTSSSSSSSSSSTSASKSSSKQSNHQPVIKPHYKSDVLDQSFKSPSESHRGSINEADSESVASILTLGDLNEKSSIQSSDGGLDQSQASSSYLWDMYKQYMPSDQRSQSSVESINTRGRKDSESPITQNSISSFESKKQENQ</sequence>
<feature type="region of interest" description="Disordered" evidence="1">
    <location>
        <begin position="509"/>
        <end position="550"/>
    </location>
</feature>
<comment type="caution">
    <text evidence="3">The sequence shown here is derived from an EMBL/GenBank/DDBJ whole genome shotgun (WGS) entry which is preliminary data.</text>
</comment>
<feature type="compositionally biased region" description="Low complexity" evidence="1">
    <location>
        <begin position="403"/>
        <end position="431"/>
    </location>
</feature>
<keyword evidence="2" id="KW-1133">Transmembrane helix</keyword>